<dbReference type="PANTHER" id="PTHR19211">
    <property type="entry name" value="ATP-BINDING TRANSPORT PROTEIN-RELATED"/>
    <property type="match status" value="1"/>
</dbReference>
<dbReference type="RefSeq" id="WP_138925431.1">
    <property type="nucleotide sequence ID" value="NZ_CP034412.1"/>
</dbReference>
<dbReference type="SMART" id="SM00382">
    <property type="entry name" value="AAA"/>
    <property type="match status" value="2"/>
</dbReference>
<feature type="coiled-coil region" evidence="4">
    <location>
        <begin position="299"/>
        <end position="326"/>
    </location>
</feature>
<keyword evidence="4" id="KW-0175">Coiled coil</keyword>
<dbReference type="InterPro" id="IPR050611">
    <property type="entry name" value="ABCF"/>
</dbReference>
<feature type="domain" description="ABC transporter" evidence="5">
    <location>
        <begin position="7"/>
        <end position="239"/>
    </location>
</feature>
<dbReference type="InterPro" id="IPR027417">
    <property type="entry name" value="P-loop_NTPase"/>
</dbReference>
<dbReference type="EMBL" id="CP034412">
    <property type="protein sequence ID" value="QCY45910.1"/>
    <property type="molecule type" value="Genomic_DNA"/>
</dbReference>
<protein>
    <submittedName>
        <fullName evidence="6">ABC transporter ATP-binding protein YheS</fullName>
    </submittedName>
</protein>
<organism evidence="6 7">
    <name type="scientific">Glutamicibacter creatinolyticus</name>
    <dbReference type="NCBI Taxonomy" id="162496"/>
    <lineage>
        <taxon>Bacteria</taxon>
        <taxon>Bacillati</taxon>
        <taxon>Actinomycetota</taxon>
        <taxon>Actinomycetes</taxon>
        <taxon>Micrococcales</taxon>
        <taxon>Micrococcaceae</taxon>
        <taxon>Glutamicibacter</taxon>
    </lineage>
</organism>
<keyword evidence="1" id="KW-0677">Repeat</keyword>
<dbReference type="PANTHER" id="PTHR19211:SF6">
    <property type="entry name" value="BLL7188 PROTEIN"/>
    <property type="match status" value="1"/>
</dbReference>
<evidence type="ECO:0000259" key="5">
    <source>
        <dbReference type="PROSITE" id="PS50893"/>
    </source>
</evidence>
<feature type="coiled-coil region" evidence="4">
    <location>
        <begin position="224"/>
        <end position="269"/>
    </location>
</feature>
<dbReference type="PROSITE" id="PS50893">
    <property type="entry name" value="ABC_TRANSPORTER_2"/>
    <property type="match status" value="2"/>
</dbReference>
<dbReference type="KEGG" id="gcr:GcLGCM259_0121"/>
<dbReference type="AlphaFoldDB" id="A0A5B7WRT4"/>
<evidence type="ECO:0000256" key="1">
    <source>
        <dbReference type="ARBA" id="ARBA00022737"/>
    </source>
</evidence>
<sequence>MAHSPAVAIHSLSFAWPDGSPALREVNGTFNTGKTGLVGENGAGKSTLLKLIAGQLRPSGGHVETTAEVGYLPQNLILDEQMTVAGLLGIETTLAALRAIEAGSVEVADFEAVGERWDIEARAEAELARVGFGAQDLTRAVTSLSGGEAMLLAVTGLRLAQHGITLLDEPTNNLDLPTRRQLYAMLQTWPGTLIVVSHDLQLLELMEQTAELHGGTLRSFGGPYSIYREQLQAEQAAAQQAARNAEQALKVEKRQRVEAETKLARRQRQGRSLQMSGSIPRMAADNLRKKSQASAGAMRSHLESKVDSAQQAVDAADAKVRQVEQINLELPDPALPRGRRIAEFSDAAATHSIRGPERVGLVGPNGAGKTTLLRRLLSGTGPTDGAVSATLHTDLVGYLPQRLDSLDEHASALDNVRSAAPGASPGQIRNFLARMLLRGSSVDRELGTLSGGERFRVYLATVLLAQPVPHLVILDEPTNNLDISSVEQLVQALRAYHGALLVVSHDEAFLASLGLDYLLSLEPEGSLRRVDPPKIA</sequence>
<keyword evidence="2" id="KW-0547">Nucleotide-binding</keyword>
<dbReference type="InterPro" id="IPR003593">
    <property type="entry name" value="AAA+_ATPase"/>
</dbReference>
<dbReference type="Gene3D" id="3.40.50.300">
    <property type="entry name" value="P-loop containing nucleotide triphosphate hydrolases"/>
    <property type="match status" value="2"/>
</dbReference>
<reference evidence="6 7" key="1">
    <citation type="submission" date="2018-12" db="EMBL/GenBank/DDBJ databases">
        <title>Complete Genome Sequence of Glutamicibacter creatinolyticus strain LGCM259,isolated from an abscess of a 12-year-old mare in Italy.</title>
        <authorList>
            <person name="Santos R.G."/>
            <person name="Silva A.L."/>
            <person name="Seyffert N."/>
            <person name="Castro T.L.P."/>
            <person name="Attili A.R."/>
            <person name="Rifici C."/>
            <person name="Mazzullo G."/>
            <person name="Brenig B."/>
            <person name="Venanzi F."/>
            <person name="Azevedo V."/>
        </authorList>
    </citation>
    <scope>NUCLEOTIDE SEQUENCE [LARGE SCALE GENOMIC DNA]</scope>
    <source>
        <strain evidence="6 7">LGCM 259</strain>
    </source>
</reference>
<dbReference type="Proteomes" id="UP000307000">
    <property type="component" value="Chromosome"/>
</dbReference>
<evidence type="ECO:0000256" key="3">
    <source>
        <dbReference type="ARBA" id="ARBA00022840"/>
    </source>
</evidence>
<name>A0A5B7WRT4_9MICC</name>
<proteinExistence type="predicted"/>
<dbReference type="FunFam" id="3.40.50.300:FF:001320">
    <property type="entry name" value="Heme ABC transporter ATP-binding protein"/>
    <property type="match status" value="1"/>
</dbReference>
<dbReference type="GO" id="GO:0005524">
    <property type="term" value="F:ATP binding"/>
    <property type="evidence" value="ECO:0007669"/>
    <property type="project" value="UniProtKB-KW"/>
</dbReference>
<feature type="domain" description="ABC transporter" evidence="5">
    <location>
        <begin position="328"/>
        <end position="536"/>
    </location>
</feature>
<accession>A0A5B7WRT4</accession>
<dbReference type="InterPro" id="IPR003439">
    <property type="entry name" value="ABC_transporter-like_ATP-bd"/>
</dbReference>
<keyword evidence="7" id="KW-1185">Reference proteome</keyword>
<evidence type="ECO:0000313" key="7">
    <source>
        <dbReference type="Proteomes" id="UP000307000"/>
    </source>
</evidence>
<dbReference type="GO" id="GO:0016887">
    <property type="term" value="F:ATP hydrolysis activity"/>
    <property type="evidence" value="ECO:0007669"/>
    <property type="project" value="InterPro"/>
</dbReference>
<dbReference type="Pfam" id="PF00005">
    <property type="entry name" value="ABC_tran"/>
    <property type="match status" value="2"/>
</dbReference>
<dbReference type="SUPFAM" id="SSF52540">
    <property type="entry name" value="P-loop containing nucleoside triphosphate hydrolases"/>
    <property type="match status" value="2"/>
</dbReference>
<dbReference type="CDD" id="cd03221">
    <property type="entry name" value="ABCF_EF-3"/>
    <property type="match status" value="1"/>
</dbReference>
<keyword evidence="3 6" id="KW-0067">ATP-binding</keyword>
<evidence type="ECO:0000256" key="4">
    <source>
        <dbReference type="SAM" id="Coils"/>
    </source>
</evidence>
<gene>
    <name evidence="6" type="ORF">GcLGCM259_0121</name>
</gene>
<evidence type="ECO:0000313" key="6">
    <source>
        <dbReference type="EMBL" id="QCY45910.1"/>
    </source>
</evidence>
<evidence type="ECO:0000256" key="2">
    <source>
        <dbReference type="ARBA" id="ARBA00022741"/>
    </source>
</evidence>